<dbReference type="VEuPathDB" id="FungiDB:BTJ68_13357"/>
<dbReference type="PANTHER" id="PTHR46082:SF6">
    <property type="entry name" value="AAA+ ATPASE DOMAIN-CONTAINING PROTEIN-RELATED"/>
    <property type="match status" value="1"/>
</dbReference>
<evidence type="ECO:0000256" key="1">
    <source>
        <dbReference type="SAM" id="MobiDB-lite"/>
    </source>
</evidence>
<dbReference type="AlphaFoldDB" id="A0A3M7HP35"/>
<organism evidence="3 4">
    <name type="scientific">Hortaea werneckii</name>
    <name type="common">Black yeast</name>
    <name type="synonym">Cladosporium werneckii</name>
    <dbReference type="NCBI Taxonomy" id="91943"/>
    <lineage>
        <taxon>Eukaryota</taxon>
        <taxon>Fungi</taxon>
        <taxon>Dikarya</taxon>
        <taxon>Ascomycota</taxon>
        <taxon>Pezizomycotina</taxon>
        <taxon>Dothideomycetes</taxon>
        <taxon>Dothideomycetidae</taxon>
        <taxon>Mycosphaerellales</taxon>
        <taxon>Teratosphaeriaceae</taxon>
        <taxon>Hortaea</taxon>
    </lineage>
</organism>
<dbReference type="InterPro" id="IPR027417">
    <property type="entry name" value="P-loop_NTPase"/>
</dbReference>
<feature type="region of interest" description="Disordered" evidence="1">
    <location>
        <begin position="43"/>
        <end position="64"/>
    </location>
</feature>
<evidence type="ECO:0000259" key="2">
    <source>
        <dbReference type="Pfam" id="PF25000"/>
    </source>
</evidence>
<protein>
    <recommendedName>
        <fullName evidence="2">DUF7779 domain-containing protein</fullName>
    </recommendedName>
</protein>
<dbReference type="Pfam" id="PF13424">
    <property type="entry name" value="TPR_12"/>
    <property type="match status" value="3"/>
</dbReference>
<reference evidence="3 4" key="1">
    <citation type="journal article" date="2018" name="BMC Genomics">
        <title>Genomic evidence for intraspecific hybridization in a clonal and extremely halotolerant yeast.</title>
        <authorList>
            <person name="Gostincar C."/>
            <person name="Stajich J.E."/>
            <person name="Zupancic J."/>
            <person name="Zalar P."/>
            <person name="Gunde-Cimerman N."/>
        </authorList>
    </citation>
    <scope>NUCLEOTIDE SEQUENCE [LARGE SCALE GENOMIC DNA]</scope>
    <source>
        <strain evidence="3 4">EXF-10513</strain>
    </source>
</reference>
<accession>A0A3M7HP35</accession>
<dbReference type="SUPFAM" id="SSF52540">
    <property type="entry name" value="P-loop containing nucleoside triphosphate hydrolases"/>
    <property type="match status" value="1"/>
</dbReference>
<dbReference type="Pfam" id="PF25000">
    <property type="entry name" value="DUF7779"/>
    <property type="match status" value="1"/>
</dbReference>
<feature type="domain" description="DUF7779" evidence="2">
    <location>
        <begin position="343"/>
        <end position="444"/>
    </location>
</feature>
<dbReference type="InterPro" id="IPR011990">
    <property type="entry name" value="TPR-like_helical_dom_sf"/>
</dbReference>
<dbReference type="SMART" id="SM00028">
    <property type="entry name" value="TPR"/>
    <property type="match status" value="7"/>
</dbReference>
<feature type="region of interest" description="Disordered" evidence="1">
    <location>
        <begin position="371"/>
        <end position="404"/>
    </location>
</feature>
<name>A0A3M7HP35_HORWE</name>
<dbReference type="InterPro" id="IPR019734">
    <property type="entry name" value="TPR_rpt"/>
</dbReference>
<dbReference type="Proteomes" id="UP000269539">
    <property type="component" value="Unassembled WGS sequence"/>
</dbReference>
<dbReference type="Pfam" id="PF13374">
    <property type="entry name" value="TPR_10"/>
    <property type="match status" value="4"/>
</dbReference>
<comment type="caution">
    <text evidence="3">The sequence shown here is derived from an EMBL/GenBank/DDBJ whole genome shotgun (WGS) entry which is preliminary data.</text>
</comment>
<dbReference type="Gene3D" id="3.40.50.300">
    <property type="entry name" value="P-loop containing nucleotide triphosphate hydrolases"/>
    <property type="match status" value="1"/>
</dbReference>
<dbReference type="PANTHER" id="PTHR46082">
    <property type="entry name" value="ATP/GTP-BINDING PROTEIN-RELATED"/>
    <property type="match status" value="1"/>
</dbReference>
<feature type="compositionally biased region" description="Basic and acidic residues" evidence="1">
    <location>
        <begin position="377"/>
        <end position="393"/>
    </location>
</feature>
<proteinExistence type="predicted"/>
<evidence type="ECO:0000313" key="3">
    <source>
        <dbReference type="EMBL" id="RMZ14927.1"/>
    </source>
</evidence>
<sequence length="952" mass="107930">MTSPPSLAHGHVSAESINTTFAENYRGLQAGVITGQVNAEFHRHDTPERPETPPTPASTILPFNRDPDYVKRGSVLEEISAKLSHPAARVALVGLGGVGKTQLAIEYAHRQRSQSPETWVLWLYASNEGRFEQGVRGILNQLKVRDRHNPKSDVFQLLRARLCDPIKGPWLLIMDNADDACVLLGSPSANQADKSANDPSWSEARLDYIPHCDHGRVLVTSRSRDAAGELVDWKNIVAVGPMDTEQAVALLNRKLDRKYDMRNVAALAQALDFIPLAMAQAAAYICQSAGRCSIQEYLEKLGQYDRSGASILDIDERNLRRDREANNSIMLTWQISFDYIRAVRPSAADLLSLMCFFDCKAISEGLLQERGNGQAKGGEERSAVNSRDSERSGKVAGNSNPDPVHEAEEYEKDLVALRCYSLVSSTTERAMIEMHRLVQVAVKKWLVAVNQFDRWASQFISNIEEAFPTSNISNWAMCQSLFPHTMAALHIEPTTRETKLQLATLLLRSASYGSAAGIYVDAEKMQERCLKIRSEMFGEKHPDTLISKGNLALTYSQQGRWKEAEKLEVEVIEKRKEVLGERHPDTLTSIGNLALTYWRQGRWKEAEKLEVEVMEKRKEVLGERHLDTLTSIANLARTYSDQGRWKEAEKLEVEVMEKRKEVLGERHLDTLIIIGNLALTYSRQGRWKEAEKLEVEVMEKRKEVLGERHPDTLTSMANLAGTYSDQGRWKEAEKLEVEVMEKRKEVLGDRHLDTLTSMANLARTYSDQGRWKEAEKLEVEVIEKRKEVLGERHLYTLTSIGNLALTYSRQGRWKEAEKLEVEVMEKRKEVLGERHPDTLTSIGNLALTYWRQGRWKEAEKLEVEVMEKRKEVLGERHPDTLTSMNNLALTLRALGRRQSALNLMSSCAEMSQARLGIHSQDTVARISCRARWEEEGCTDDTRSFRHDRCLVS</sequence>
<dbReference type="Gene3D" id="1.25.40.10">
    <property type="entry name" value="Tetratricopeptide repeat domain"/>
    <property type="match status" value="3"/>
</dbReference>
<dbReference type="InterPro" id="IPR056681">
    <property type="entry name" value="DUF7779"/>
</dbReference>
<dbReference type="EMBL" id="QWIO01000001">
    <property type="protein sequence ID" value="RMZ14927.1"/>
    <property type="molecule type" value="Genomic_DNA"/>
</dbReference>
<gene>
    <name evidence="3" type="ORF">D0864_00001</name>
</gene>
<dbReference type="InterPro" id="IPR053137">
    <property type="entry name" value="NLR-like"/>
</dbReference>
<evidence type="ECO:0000313" key="4">
    <source>
        <dbReference type="Proteomes" id="UP000269539"/>
    </source>
</evidence>
<dbReference type="SUPFAM" id="SSF48452">
    <property type="entry name" value="TPR-like"/>
    <property type="match status" value="3"/>
</dbReference>